<name>A0A240BR74_SERFI</name>
<feature type="transmembrane region" description="Helical" evidence="6">
    <location>
        <begin position="152"/>
        <end position="174"/>
    </location>
</feature>
<dbReference type="AlphaFoldDB" id="A0A240BR74"/>
<keyword evidence="3 6" id="KW-0812">Transmembrane</keyword>
<evidence type="ECO:0000256" key="3">
    <source>
        <dbReference type="ARBA" id="ARBA00022692"/>
    </source>
</evidence>
<dbReference type="RefSeq" id="WP_095096542.1">
    <property type="nucleotide sequence ID" value="NZ_CAMIQD010000002.1"/>
</dbReference>
<dbReference type="GeneID" id="75026746"/>
<evidence type="ECO:0000259" key="7">
    <source>
        <dbReference type="PROSITE" id="PS50850"/>
    </source>
</evidence>
<evidence type="ECO:0000256" key="6">
    <source>
        <dbReference type="SAM" id="Phobius"/>
    </source>
</evidence>
<evidence type="ECO:0000256" key="5">
    <source>
        <dbReference type="ARBA" id="ARBA00023136"/>
    </source>
</evidence>
<feature type="transmembrane region" description="Helical" evidence="6">
    <location>
        <begin position="110"/>
        <end position="131"/>
    </location>
</feature>
<gene>
    <name evidence="8" type="ORF">SAMEA4384070_01580</name>
</gene>
<keyword evidence="4 6" id="KW-1133">Transmembrane helix</keyword>
<dbReference type="InterPro" id="IPR011701">
    <property type="entry name" value="MFS"/>
</dbReference>
<dbReference type="Proteomes" id="UP000215134">
    <property type="component" value="Chromosome 1"/>
</dbReference>
<feature type="transmembrane region" description="Helical" evidence="6">
    <location>
        <begin position="259"/>
        <end position="281"/>
    </location>
</feature>
<dbReference type="EMBL" id="LT906479">
    <property type="protein sequence ID" value="SNV97436.1"/>
    <property type="molecule type" value="Genomic_DNA"/>
</dbReference>
<feature type="transmembrane region" description="Helical" evidence="6">
    <location>
        <begin position="180"/>
        <end position="197"/>
    </location>
</feature>
<feature type="transmembrane region" description="Helical" evidence="6">
    <location>
        <begin position="21"/>
        <end position="45"/>
    </location>
</feature>
<keyword evidence="9" id="KW-1185">Reference proteome</keyword>
<evidence type="ECO:0000313" key="8">
    <source>
        <dbReference type="EMBL" id="SNV97436.1"/>
    </source>
</evidence>
<reference evidence="8 9" key="1">
    <citation type="submission" date="2017-06" db="EMBL/GenBank/DDBJ databases">
        <authorList>
            <consortium name="Pathogen Informatics"/>
        </authorList>
    </citation>
    <scope>NUCLEOTIDE SEQUENCE [LARGE SCALE GENOMIC DNA]</scope>
    <source>
        <strain evidence="8 9">NCTC12148</strain>
    </source>
</reference>
<accession>A0A240BR74</accession>
<dbReference type="Pfam" id="PF07690">
    <property type="entry name" value="MFS_1"/>
    <property type="match status" value="1"/>
</dbReference>
<proteinExistence type="predicted"/>
<feature type="transmembrane region" description="Helical" evidence="6">
    <location>
        <begin position="382"/>
        <end position="401"/>
    </location>
</feature>
<feature type="transmembrane region" description="Helical" evidence="6">
    <location>
        <begin position="288"/>
        <end position="307"/>
    </location>
</feature>
<dbReference type="PANTHER" id="PTHR23513">
    <property type="entry name" value="INTEGRAL MEMBRANE EFFLUX PROTEIN-RELATED"/>
    <property type="match status" value="1"/>
</dbReference>
<feature type="transmembrane region" description="Helical" evidence="6">
    <location>
        <begin position="232"/>
        <end position="253"/>
    </location>
</feature>
<evidence type="ECO:0000256" key="2">
    <source>
        <dbReference type="ARBA" id="ARBA00022475"/>
    </source>
</evidence>
<dbReference type="PANTHER" id="PTHR23513:SF6">
    <property type="entry name" value="MAJOR FACILITATOR SUPERFAMILY ASSOCIATED DOMAIN-CONTAINING PROTEIN"/>
    <property type="match status" value="1"/>
</dbReference>
<feature type="transmembrane region" description="Helical" evidence="6">
    <location>
        <begin position="51"/>
        <end position="73"/>
    </location>
</feature>
<dbReference type="SUPFAM" id="SSF103473">
    <property type="entry name" value="MFS general substrate transporter"/>
    <property type="match status" value="1"/>
</dbReference>
<dbReference type="KEGG" id="sfj:SAMEA4384070_1580"/>
<dbReference type="CDD" id="cd06173">
    <property type="entry name" value="MFS_MefA_like"/>
    <property type="match status" value="1"/>
</dbReference>
<feature type="transmembrane region" description="Helical" evidence="6">
    <location>
        <begin position="313"/>
        <end position="330"/>
    </location>
</feature>
<feature type="transmembrane region" description="Helical" evidence="6">
    <location>
        <begin position="85"/>
        <end position="104"/>
    </location>
</feature>
<dbReference type="InterPro" id="IPR036259">
    <property type="entry name" value="MFS_trans_sf"/>
</dbReference>
<organism evidence="8 9">
    <name type="scientific">Serratia ficaria</name>
    <dbReference type="NCBI Taxonomy" id="61651"/>
    <lineage>
        <taxon>Bacteria</taxon>
        <taxon>Pseudomonadati</taxon>
        <taxon>Pseudomonadota</taxon>
        <taxon>Gammaproteobacteria</taxon>
        <taxon>Enterobacterales</taxon>
        <taxon>Yersiniaceae</taxon>
        <taxon>Serratia</taxon>
    </lineage>
</organism>
<dbReference type="InterPro" id="IPR020846">
    <property type="entry name" value="MFS_dom"/>
</dbReference>
<evidence type="ECO:0000256" key="4">
    <source>
        <dbReference type="ARBA" id="ARBA00022989"/>
    </source>
</evidence>
<dbReference type="GO" id="GO:0005886">
    <property type="term" value="C:plasma membrane"/>
    <property type="evidence" value="ECO:0007669"/>
    <property type="project" value="UniProtKB-SubCell"/>
</dbReference>
<sequence length="406" mass="42878">MSNETILLNVTTSQISKRNENLILAASLVSTLGSGILTIANALIISQSMGTAKAVGTLFILIALPQAFFSVLFGKLSDTYDRKKICIITNVVNAAIVIGVLAGINTFTDPSIVIFVCSFMLSMTMAMFFPANNAIIKDSVESGRMAAFNAKLEMAVQIGALTSVAIGGVLIQLIGVDFVFVLNAITFIASAALFLMLTPRRQESDDAPEDGTTSEAAPAATLPAVRRPWLMLLYGVGNIIVTVSNMLLVLLVTKHFASGAGILGVVDALAGVGVAIAAAMTPFLQKRFSLLTIVMFGYVANAAFIALQPQFTLPWLMVFFPLGAVCFGLARISCRTLMFNTIPSHYTGRFFGFSNAIGLTSAVVLTYAIGELVDSTDVLAGYVALALAVVFLALLASTLVFKGKAK</sequence>
<evidence type="ECO:0000313" key="9">
    <source>
        <dbReference type="Proteomes" id="UP000215134"/>
    </source>
</evidence>
<feature type="transmembrane region" description="Helical" evidence="6">
    <location>
        <begin position="350"/>
        <end position="370"/>
    </location>
</feature>
<evidence type="ECO:0000256" key="1">
    <source>
        <dbReference type="ARBA" id="ARBA00004651"/>
    </source>
</evidence>
<keyword evidence="5 6" id="KW-0472">Membrane</keyword>
<protein>
    <submittedName>
        <fullName evidence="8">Enterobactin exporter EntS</fullName>
    </submittedName>
</protein>
<dbReference type="GO" id="GO:0022857">
    <property type="term" value="F:transmembrane transporter activity"/>
    <property type="evidence" value="ECO:0007669"/>
    <property type="project" value="InterPro"/>
</dbReference>
<comment type="subcellular location">
    <subcellularLocation>
        <location evidence="1">Cell membrane</location>
        <topology evidence="1">Multi-pass membrane protein</topology>
    </subcellularLocation>
</comment>
<dbReference type="OrthoDB" id="9775268at2"/>
<feature type="domain" description="Major facilitator superfamily (MFS) profile" evidence="7">
    <location>
        <begin position="19"/>
        <end position="406"/>
    </location>
</feature>
<keyword evidence="2" id="KW-1003">Cell membrane</keyword>
<dbReference type="Gene3D" id="1.20.1250.20">
    <property type="entry name" value="MFS general substrate transporter like domains"/>
    <property type="match status" value="1"/>
</dbReference>
<dbReference type="PROSITE" id="PS50850">
    <property type="entry name" value="MFS"/>
    <property type="match status" value="1"/>
</dbReference>